<evidence type="ECO:0000259" key="10">
    <source>
        <dbReference type="PROSITE" id="PS50240"/>
    </source>
</evidence>
<accession>D0V531</accession>
<evidence type="ECO:0000256" key="7">
    <source>
        <dbReference type="ARBA" id="ARBA00023157"/>
    </source>
</evidence>
<dbReference type="PANTHER" id="PTHR24252">
    <property type="entry name" value="ACROSIN-RELATED"/>
    <property type="match status" value="1"/>
</dbReference>
<evidence type="ECO:0000256" key="3">
    <source>
        <dbReference type="ARBA" id="ARBA00022729"/>
    </source>
</evidence>
<dbReference type="PRINTS" id="PR00722">
    <property type="entry name" value="CHYMOTRYPSIN"/>
</dbReference>
<protein>
    <submittedName>
        <fullName evidence="11">Trypsin</fullName>
    </submittedName>
</protein>
<dbReference type="CDD" id="cd00190">
    <property type="entry name" value="Tryp_SPc"/>
    <property type="match status" value="1"/>
</dbReference>
<dbReference type="Pfam" id="PF00089">
    <property type="entry name" value="Trypsin"/>
    <property type="match status" value="1"/>
</dbReference>
<dbReference type="SMART" id="SM00020">
    <property type="entry name" value="Tryp_SPc"/>
    <property type="match status" value="1"/>
</dbReference>
<dbReference type="InterPro" id="IPR001254">
    <property type="entry name" value="Trypsin_dom"/>
</dbReference>
<evidence type="ECO:0000256" key="2">
    <source>
        <dbReference type="ARBA" id="ARBA00022670"/>
    </source>
</evidence>
<dbReference type="InterPro" id="IPR009003">
    <property type="entry name" value="Peptidase_S1_PA"/>
</dbReference>
<dbReference type="AlphaFoldDB" id="D0V531"/>
<keyword evidence="2 8" id="KW-0645">Protease</keyword>
<reference evidence="11" key="1">
    <citation type="journal article" date="2009" name="Insect Mol. Biol.">
        <title>Analysis of Rickettsia typhi-infected and uninfected cat flea (Ctenocephalides felis) midgut cDNA libraries: deciphering molecular pathways involved in host response to R. typhi infection.</title>
        <authorList>
            <person name="Dreher-Lesnick S.M."/>
            <person name="Ceraul S.M."/>
            <person name="Lesnick S.C."/>
            <person name="Gillespie J.J."/>
            <person name="Anderson J.M."/>
            <person name="Jochim R.C."/>
            <person name="Valenzuela J.G."/>
            <person name="Azad A.F."/>
        </authorList>
    </citation>
    <scope>NUCLEOTIDE SEQUENCE</scope>
    <source>
        <strain evidence="11">CFGFIM1_G02</strain>
        <tissue evidence="11">Midgut</tissue>
    </source>
</reference>
<dbReference type="OrthoDB" id="10051896at2759"/>
<keyword evidence="4 8" id="KW-0378">Hydrolase</keyword>
<proteinExistence type="evidence at transcript level"/>
<keyword evidence="3 9" id="KW-0732">Signal</keyword>
<dbReference type="InterPro" id="IPR001314">
    <property type="entry name" value="Peptidase_S1A"/>
</dbReference>
<dbReference type="Gene3D" id="2.40.10.10">
    <property type="entry name" value="Trypsin-like serine proteases"/>
    <property type="match status" value="2"/>
</dbReference>
<dbReference type="FunFam" id="2.40.10.10:FF:000077">
    <property type="entry name" value="Predicted protein"/>
    <property type="match status" value="1"/>
</dbReference>
<dbReference type="EMBL" id="GU017990">
    <property type="protein sequence ID" value="ACY24329.1"/>
    <property type="molecule type" value="mRNA"/>
</dbReference>
<organism evidence="11">
    <name type="scientific">Ctenocephalides felis</name>
    <name type="common">Cat flea</name>
    <dbReference type="NCBI Taxonomy" id="7515"/>
    <lineage>
        <taxon>Eukaryota</taxon>
        <taxon>Metazoa</taxon>
        <taxon>Ecdysozoa</taxon>
        <taxon>Arthropoda</taxon>
        <taxon>Hexapoda</taxon>
        <taxon>Insecta</taxon>
        <taxon>Pterygota</taxon>
        <taxon>Neoptera</taxon>
        <taxon>Endopterygota</taxon>
        <taxon>Siphonaptera</taxon>
        <taxon>Pulicidae</taxon>
        <taxon>Archaeopsyllinae</taxon>
        <taxon>Ctenocephalides</taxon>
    </lineage>
</organism>
<evidence type="ECO:0000256" key="8">
    <source>
        <dbReference type="RuleBase" id="RU363034"/>
    </source>
</evidence>
<dbReference type="PANTHER" id="PTHR24252:SF7">
    <property type="entry name" value="HYALIN"/>
    <property type="match status" value="1"/>
</dbReference>
<dbReference type="SUPFAM" id="SSF50494">
    <property type="entry name" value="Trypsin-like serine proteases"/>
    <property type="match status" value="1"/>
</dbReference>
<feature type="signal peptide" evidence="9">
    <location>
        <begin position="1"/>
        <end position="20"/>
    </location>
</feature>
<evidence type="ECO:0000256" key="9">
    <source>
        <dbReference type="SAM" id="SignalP"/>
    </source>
</evidence>
<evidence type="ECO:0000256" key="4">
    <source>
        <dbReference type="ARBA" id="ARBA00022801"/>
    </source>
</evidence>
<dbReference type="PROSITE" id="PS00134">
    <property type="entry name" value="TRYPSIN_HIS"/>
    <property type="match status" value="1"/>
</dbReference>
<keyword evidence="5 8" id="KW-0720">Serine protease</keyword>
<dbReference type="InterPro" id="IPR043504">
    <property type="entry name" value="Peptidase_S1_PA_chymotrypsin"/>
</dbReference>
<feature type="chain" id="PRO_5003017839" evidence="9">
    <location>
        <begin position="21"/>
        <end position="260"/>
    </location>
</feature>
<dbReference type="PROSITE" id="PS50240">
    <property type="entry name" value="TRYPSIN_DOM"/>
    <property type="match status" value="1"/>
</dbReference>
<evidence type="ECO:0000256" key="6">
    <source>
        <dbReference type="ARBA" id="ARBA00023145"/>
    </source>
</evidence>
<dbReference type="GO" id="GO:0006508">
    <property type="term" value="P:proteolysis"/>
    <property type="evidence" value="ECO:0007669"/>
    <property type="project" value="UniProtKB-KW"/>
</dbReference>
<dbReference type="PROSITE" id="PS00135">
    <property type="entry name" value="TRYPSIN_SER"/>
    <property type="match status" value="1"/>
</dbReference>
<keyword evidence="6" id="KW-0865">Zymogen</keyword>
<evidence type="ECO:0000256" key="5">
    <source>
        <dbReference type="ARBA" id="ARBA00022825"/>
    </source>
</evidence>
<feature type="domain" description="Peptidase S1" evidence="10">
    <location>
        <begin position="28"/>
        <end position="259"/>
    </location>
</feature>
<dbReference type="InterPro" id="IPR033116">
    <property type="entry name" value="TRYPSIN_SER"/>
</dbReference>
<feature type="non-terminal residue" evidence="11">
    <location>
        <position position="1"/>
    </location>
</feature>
<sequence length="260" mass="28116">IAQMLKCGFIVVFLVASALGEFSLDDRIVGGSSVNIENFGWQVSLFDRMGHFCGGSIISDEWVLTAAHCVFDLFSPKQYAVRVGSSLHNKGGFIHKIAKVYIHPDYDEVSYDNDVAVLKVEKRFRLNGKSVRTVKLVDEDHEVDDGAQLTVTGWGKLSESGPNPVKLQGVKVPFVDHDTCSDSYVFTGKQITDNMLCAGVKKGGKDSCQGDSGGPLVDANKKLVGVVSWGNGCARPNKPGVYAKVAASGIREFIRKKTGV</sequence>
<evidence type="ECO:0000313" key="11">
    <source>
        <dbReference type="EMBL" id="ACY24329.1"/>
    </source>
</evidence>
<comment type="similarity">
    <text evidence="1">Belongs to the peptidase S1 family.</text>
</comment>
<evidence type="ECO:0000256" key="1">
    <source>
        <dbReference type="ARBA" id="ARBA00007664"/>
    </source>
</evidence>
<dbReference type="InterPro" id="IPR018114">
    <property type="entry name" value="TRYPSIN_HIS"/>
</dbReference>
<keyword evidence="7" id="KW-1015">Disulfide bond</keyword>
<dbReference type="GO" id="GO:0004252">
    <property type="term" value="F:serine-type endopeptidase activity"/>
    <property type="evidence" value="ECO:0007669"/>
    <property type="project" value="InterPro"/>
</dbReference>
<name>D0V531_CTEFE</name>
<dbReference type="MEROPS" id="S01.424"/>